<reference evidence="4 5" key="1">
    <citation type="submission" date="2021-08" db="EMBL/GenBank/DDBJ databases">
        <title>Streptomyces sp. PTM05 isolated from lichen.</title>
        <authorList>
            <person name="Somphong A."/>
            <person name="Phongsopitanun W."/>
            <person name="Tanasupawat S."/>
        </authorList>
    </citation>
    <scope>NUCLEOTIDE SEQUENCE [LARGE SCALE GENOMIC DNA]</scope>
    <source>
        <strain evidence="4 5">Ptm05</strain>
    </source>
</reference>
<comment type="pathway">
    <text evidence="1">Cofactor biosynthesis; thiamine diphosphate biosynthesis.</text>
</comment>
<comment type="caution">
    <text evidence="4">The sequence shown here is derived from an EMBL/GenBank/DDBJ whole genome shotgun (WGS) entry which is preliminary data.</text>
</comment>
<dbReference type="Proteomes" id="UP001198565">
    <property type="component" value="Unassembled WGS sequence"/>
</dbReference>
<evidence type="ECO:0000256" key="2">
    <source>
        <dbReference type="SAM" id="MobiDB-lite"/>
    </source>
</evidence>
<evidence type="ECO:0000313" key="5">
    <source>
        <dbReference type="Proteomes" id="UP001198565"/>
    </source>
</evidence>
<sequence length="221" mass="23606">MTRTAREVLDTAAANTAPDEDANRLVPRVVDGSAPVEALAAFAMEQRHVIDSDRRAFLRLAERSADRPATARFFASLANGETLAAERLTALIDALGLDDETVRGHRPHPGCQAYPAYVAWLALNAEPVDAVVSLGANFAAWGGYCAAVGRALRTSYGFSDAACGFFDFFAEPAPALEAQALEAVQEGLDGGRLDTGEADRYGRLLQAYELMFWNTLAGLPG</sequence>
<dbReference type="SUPFAM" id="SSF48613">
    <property type="entry name" value="Heme oxygenase-like"/>
    <property type="match status" value="1"/>
</dbReference>
<dbReference type="RefSeq" id="WP_222981032.1">
    <property type="nucleotide sequence ID" value="NZ_JAINVZ010000023.1"/>
</dbReference>
<dbReference type="Pfam" id="PF03070">
    <property type="entry name" value="TENA_THI-4"/>
    <property type="match status" value="1"/>
</dbReference>
<organism evidence="4 5">
    <name type="scientific">Streptantibioticus parmotrematis</name>
    <dbReference type="NCBI Taxonomy" id="2873249"/>
    <lineage>
        <taxon>Bacteria</taxon>
        <taxon>Bacillati</taxon>
        <taxon>Actinomycetota</taxon>
        <taxon>Actinomycetes</taxon>
        <taxon>Kitasatosporales</taxon>
        <taxon>Streptomycetaceae</taxon>
        <taxon>Streptantibioticus</taxon>
    </lineage>
</organism>
<accession>A0ABS7QYL2</accession>
<gene>
    <name evidence="4" type="ORF">K7472_26205</name>
</gene>
<evidence type="ECO:0000313" key="4">
    <source>
        <dbReference type="EMBL" id="MBY8888305.1"/>
    </source>
</evidence>
<dbReference type="Gene3D" id="1.20.910.10">
    <property type="entry name" value="Heme oxygenase-like"/>
    <property type="match status" value="1"/>
</dbReference>
<feature type="domain" description="Thiaminase-2/PQQC" evidence="3">
    <location>
        <begin position="28"/>
        <end position="153"/>
    </location>
</feature>
<protein>
    <submittedName>
        <fullName evidence="4">Transcriptional regulator</fullName>
    </submittedName>
</protein>
<dbReference type="InterPro" id="IPR004305">
    <property type="entry name" value="Thiaminase-2/PQQC"/>
</dbReference>
<keyword evidence="5" id="KW-1185">Reference proteome</keyword>
<evidence type="ECO:0000259" key="3">
    <source>
        <dbReference type="Pfam" id="PF03070"/>
    </source>
</evidence>
<dbReference type="InterPro" id="IPR016084">
    <property type="entry name" value="Haem_Oase-like_multi-hlx"/>
</dbReference>
<feature type="region of interest" description="Disordered" evidence="2">
    <location>
        <begin position="1"/>
        <end position="20"/>
    </location>
</feature>
<evidence type="ECO:0000256" key="1">
    <source>
        <dbReference type="ARBA" id="ARBA00004948"/>
    </source>
</evidence>
<proteinExistence type="predicted"/>
<dbReference type="EMBL" id="JAINVZ010000023">
    <property type="protein sequence ID" value="MBY8888305.1"/>
    <property type="molecule type" value="Genomic_DNA"/>
</dbReference>
<name>A0ABS7QYL2_9ACTN</name>